<evidence type="ECO:0000256" key="3">
    <source>
        <dbReference type="ARBA" id="ARBA00023155"/>
    </source>
</evidence>
<dbReference type="EMBL" id="VEPZ02001320">
    <property type="protein sequence ID" value="KAE8680774.1"/>
    <property type="molecule type" value="Genomic_DNA"/>
</dbReference>
<dbReference type="PROSITE" id="PS50848">
    <property type="entry name" value="START"/>
    <property type="match status" value="1"/>
</dbReference>
<protein>
    <submittedName>
        <fullName evidence="7">Homeobox-leucine zipper protein GLABRA 2</fullName>
    </submittedName>
</protein>
<sequence length="319" mass="36028">MDDGGMFAELQMLTPLVPTREVYFVRSRKQLSAEQWAIVDVSIDKVEDNIDASLVKCTKRPSGCIIQDNSNCHCKVTWIEHFECRKRAVVRSILVFGIPTSAGRKSILKLGQRMRRSFCHAIGASSYNTWNKVTTKTGEDITVSSRKNLHNPGEPLGVIVCAVSSIWLPVSLNLLFDFLRDEARRHEWDIMSNGGSVKCIANLAKGQDQGNAVTVQASSPLPIREFSRTKIWIFSLWIISIIQIESCLSVSDNEVQREQHDVTQATLPYYLQVSPFFPTGSSRVGKRKEHQFRRRLFAHNSLPDLNKQLLICQTNHGIS</sequence>
<dbReference type="Proteomes" id="UP000436088">
    <property type="component" value="Unassembled WGS sequence"/>
</dbReference>
<reference evidence="7" key="1">
    <citation type="submission" date="2019-09" db="EMBL/GenBank/DDBJ databases">
        <title>Draft genome information of white flower Hibiscus syriacus.</title>
        <authorList>
            <person name="Kim Y.-M."/>
        </authorList>
    </citation>
    <scope>NUCLEOTIDE SEQUENCE [LARGE SCALE GENOMIC DNA]</scope>
    <source>
        <strain evidence="7">YM2019G1</strain>
    </source>
</reference>
<keyword evidence="1" id="KW-0805">Transcription regulation</keyword>
<keyword evidence="4" id="KW-0804">Transcription</keyword>
<dbReference type="InterPro" id="IPR002913">
    <property type="entry name" value="START_lipid-bd_dom"/>
</dbReference>
<dbReference type="Pfam" id="PF25797">
    <property type="entry name" value="PDF2_C"/>
    <property type="match status" value="1"/>
</dbReference>
<evidence type="ECO:0000256" key="4">
    <source>
        <dbReference type="ARBA" id="ARBA00023163"/>
    </source>
</evidence>
<dbReference type="Gene3D" id="3.30.530.20">
    <property type="match status" value="1"/>
</dbReference>
<organism evidence="7 8">
    <name type="scientific">Hibiscus syriacus</name>
    <name type="common">Rose of Sharon</name>
    <dbReference type="NCBI Taxonomy" id="106335"/>
    <lineage>
        <taxon>Eukaryota</taxon>
        <taxon>Viridiplantae</taxon>
        <taxon>Streptophyta</taxon>
        <taxon>Embryophyta</taxon>
        <taxon>Tracheophyta</taxon>
        <taxon>Spermatophyta</taxon>
        <taxon>Magnoliopsida</taxon>
        <taxon>eudicotyledons</taxon>
        <taxon>Gunneridae</taxon>
        <taxon>Pentapetalae</taxon>
        <taxon>rosids</taxon>
        <taxon>malvids</taxon>
        <taxon>Malvales</taxon>
        <taxon>Malvaceae</taxon>
        <taxon>Malvoideae</taxon>
        <taxon>Hibiscus</taxon>
    </lineage>
</organism>
<gene>
    <name evidence="7" type="ORF">F3Y22_tig00111366pilonHSYRG00065</name>
</gene>
<evidence type="ECO:0000256" key="1">
    <source>
        <dbReference type="ARBA" id="ARBA00023015"/>
    </source>
</evidence>
<dbReference type="PANTHER" id="PTHR45654:SF24">
    <property type="entry name" value="HOMEOBOX-LEUCINE ZIPPER PROTEIN GLABRA 2"/>
    <property type="match status" value="1"/>
</dbReference>
<keyword evidence="2 7" id="KW-0238">DNA-binding</keyword>
<dbReference type="AlphaFoldDB" id="A0A6A2YN36"/>
<keyword evidence="3 7" id="KW-0371">Homeobox</keyword>
<comment type="caution">
    <text evidence="7">The sequence shown here is derived from an EMBL/GenBank/DDBJ whole genome shotgun (WGS) entry which is preliminary data.</text>
</comment>
<dbReference type="PANTHER" id="PTHR45654">
    <property type="entry name" value="HOMEOBOX-LEUCINE ZIPPER PROTEIN MERISTEM L1"/>
    <property type="match status" value="1"/>
</dbReference>
<evidence type="ECO:0000313" key="7">
    <source>
        <dbReference type="EMBL" id="KAE8680774.1"/>
    </source>
</evidence>
<feature type="domain" description="START" evidence="6">
    <location>
        <begin position="1"/>
        <end position="109"/>
    </location>
</feature>
<keyword evidence="8" id="KW-1185">Reference proteome</keyword>
<dbReference type="GO" id="GO:0003677">
    <property type="term" value="F:DNA binding"/>
    <property type="evidence" value="ECO:0007669"/>
    <property type="project" value="UniProtKB-KW"/>
</dbReference>
<evidence type="ECO:0000259" key="6">
    <source>
        <dbReference type="PROSITE" id="PS50848"/>
    </source>
</evidence>
<proteinExistence type="predicted"/>
<dbReference type="InterPro" id="IPR023393">
    <property type="entry name" value="START-like_dom_sf"/>
</dbReference>
<dbReference type="Pfam" id="PF01852">
    <property type="entry name" value="START"/>
    <property type="match status" value="1"/>
</dbReference>
<dbReference type="GO" id="GO:0008289">
    <property type="term" value="F:lipid binding"/>
    <property type="evidence" value="ECO:0007669"/>
    <property type="project" value="InterPro"/>
</dbReference>
<dbReference type="SUPFAM" id="SSF55961">
    <property type="entry name" value="Bet v1-like"/>
    <property type="match status" value="2"/>
</dbReference>
<keyword evidence="5" id="KW-0539">Nucleus</keyword>
<name>A0A6A2YN36_HIBSY</name>
<evidence type="ECO:0000313" key="8">
    <source>
        <dbReference type="Proteomes" id="UP000436088"/>
    </source>
</evidence>
<evidence type="ECO:0000256" key="5">
    <source>
        <dbReference type="ARBA" id="ARBA00023242"/>
    </source>
</evidence>
<accession>A0A6A2YN36</accession>
<dbReference type="InterPro" id="IPR057993">
    <property type="entry name" value="HD-Zip_IV_C"/>
</dbReference>
<evidence type="ECO:0000256" key="2">
    <source>
        <dbReference type="ARBA" id="ARBA00023125"/>
    </source>
</evidence>
<dbReference type="InterPro" id="IPR042160">
    <property type="entry name" value="HD-Zip_IV"/>
</dbReference>